<dbReference type="Proteomes" id="UP000287872">
    <property type="component" value="Unassembled WGS sequence"/>
</dbReference>
<dbReference type="Pfam" id="PF03990">
    <property type="entry name" value="DUF348"/>
    <property type="match status" value="1"/>
</dbReference>
<reference evidence="4 5" key="1">
    <citation type="submission" date="2018-11" db="EMBL/GenBank/DDBJ databases">
        <title>Genome sequencing and assembly of Clostridium tagluense strain A121.</title>
        <authorList>
            <person name="Murakami T."/>
            <person name="Segawa T."/>
            <person name="Shcherbakova V.A."/>
            <person name="Mori H."/>
            <person name="Yoshimura Y."/>
        </authorList>
    </citation>
    <scope>NUCLEOTIDE SEQUENCE [LARGE SCALE GENOMIC DNA]</scope>
    <source>
        <strain evidence="4 5">A121</strain>
    </source>
</reference>
<dbReference type="InterPro" id="IPR010611">
    <property type="entry name" value="3D_dom"/>
</dbReference>
<dbReference type="InterPro" id="IPR036908">
    <property type="entry name" value="RlpA-like_sf"/>
</dbReference>
<protein>
    <recommendedName>
        <fullName evidence="3">G5 domain-containing protein</fullName>
    </recommendedName>
</protein>
<feature type="transmembrane region" description="Helical" evidence="2">
    <location>
        <begin position="12"/>
        <end position="32"/>
    </location>
</feature>
<dbReference type="OrthoDB" id="9798935at2"/>
<gene>
    <name evidence="4" type="ORF">Ctaglu_03140</name>
</gene>
<evidence type="ECO:0000313" key="4">
    <source>
        <dbReference type="EMBL" id="GCD08691.1"/>
    </source>
</evidence>
<dbReference type="AlphaFoldDB" id="A0A401UGK0"/>
<evidence type="ECO:0000256" key="1">
    <source>
        <dbReference type="ARBA" id="ARBA00022729"/>
    </source>
</evidence>
<dbReference type="InterPro" id="IPR011098">
    <property type="entry name" value="G5_dom"/>
</dbReference>
<keyword evidence="2" id="KW-1133">Transmembrane helix</keyword>
<dbReference type="GO" id="GO:0009254">
    <property type="term" value="P:peptidoglycan turnover"/>
    <property type="evidence" value="ECO:0007669"/>
    <property type="project" value="InterPro"/>
</dbReference>
<keyword evidence="1" id="KW-0732">Signal</keyword>
<feature type="domain" description="G5" evidence="3">
    <location>
        <begin position="122"/>
        <end position="202"/>
    </location>
</feature>
<dbReference type="Pfam" id="PF07501">
    <property type="entry name" value="G5"/>
    <property type="match status" value="1"/>
</dbReference>
<evidence type="ECO:0000256" key="2">
    <source>
        <dbReference type="SAM" id="Phobius"/>
    </source>
</evidence>
<keyword evidence="2" id="KW-0472">Membrane</keyword>
<keyword evidence="2" id="KW-0812">Transmembrane</keyword>
<dbReference type="GO" id="GO:0019867">
    <property type="term" value="C:outer membrane"/>
    <property type="evidence" value="ECO:0007669"/>
    <property type="project" value="InterPro"/>
</dbReference>
<evidence type="ECO:0000313" key="5">
    <source>
        <dbReference type="Proteomes" id="UP000287872"/>
    </source>
</evidence>
<name>A0A401UGK0_9CLOT</name>
<dbReference type="InterPro" id="IPR007137">
    <property type="entry name" value="DUF348"/>
</dbReference>
<dbReference type="EMBL" id="BHYK01000002">
    <property type="protein sequence ID" value="GCD08691.1"/>
    <property type="molecule type" value="Genomic_DNA"/>
</dbReference>
<dbReference type="Gene3D" id="2.20.230.10">
    <property type="entry name" value="Resuscitation-promoting factor rpfb"/>
    <property type="match status" value="1"/>
</dbReference>
<dbReference type="InterPro" id="IPR051933">
    <property type="entry name" value="Resuscitation_pf_RpfB"/>
</dbReference>
<sequence>MIVIVKFIKYKRGNIVINFILVTIISTLTIFMCFIKEDSTVVVDGKQLEPVTYQKTFSSTLASNAITPVDLKVFVDNRELNIKSTEKNIDQMLKAQRIAFGATDKISPSLETQISSDMKIIITRFKTVTETKKKPIDFKTVIKADNNTLTSQSKVSQVGKPGEKSVTSNVTYENGKEIARELIKETVIKAPQSKIIVQGTLKAITFSRGGSSTNAGKIINVKATAYSAADGINSAYTSSGKKAVRNPNGYSTIAVDPRIIPMGTKLYVEGYGYAVAADTGSGIKGNFIDVFFNTNAEVSNWGVKYIKVQLLN</sequence>
<dbReference type="PANTHER" id="PTHR39160">
    <property type="entry name" value="CELL WALL-BINDING PROTEIN YOCH"/>
    <property type="match status" value="1"/>
</dbReference>
<evidence type="ECO:0000259" key="3">
    <source>
        <dbReference type="PROSITE" id="PS51109"/>
    </source>
</evidence>
<accession>A0A401UGK0</accession>
<keyword evidence="5" id="KW-1185">Reference proteome</keyword>
<dbReference type="SUPFAM" id="SSF50685">
    <property type="entry name" value="Barwin-like endoglucanases"/>
    <property type="match status" value="1"/>
</dbReference>
<dbReference type="CDD" id="cd22786">
    <property type="entry name" value="DPBB_YuiC-like"/>
    <property type="match status" value="1"/>
</dbReference>
<comment type="caution">
    <text evidence="4">The sequence shown here is derived from an EMBL/GenBank/DDBJ whole genome shotgun (WGS) entry which is preliminary data.</text>
</comment>
<dbReference type="RefSeq" id="WP_124997401.1">
    <property type="nucleotide sequence ID" value="NZ_BHYK01000002.1"/>
</dbReference>
<dbReference type="GO" id="GO:0004553">
    <property type="term" value="F:hydrolase activity, hydrolyzing O-glycosyl compounds"/>
    <property type="evidence" value="ECO:0007669"/>
    <property type="project" value="InterPro"/>
</dbReference>
<dbReference type="Pfam" id="PF06725">
    <property type="entry name" value="3D"/>
    <property type="match status" value="1"/>
</dbReference>
<proteinExistence type="predicted"/>
<dbReference type="PANTHER" id="PTHR39160:SF4">
    <property type="entry name" value="RESUSCITATION-PROMOTING FACTOR RPFB"/>
    <property type="match status" value="1"/>
</dbReference>
<dbReference type="PROSITE" id="PS51109">
    <property type="entry name" value="G5"/>
    <property type="match status" value="1"/>
</dbReference>
<dbReference type="SMART" id="SM01208">
    <property type="entry name" value="G5"/>
    <property type="match status" value="1"/>
</dbReference>
<organism evidence="4 5">
    <name type="scientific">Clostridium tagluense</name>
    <dbReference type="NCBI Taxonomy" id="360422"/>
    <lineage>
        <taxon>Bacteria</taxon>
        <taxon>Bacillati</taxon>
        <taxon>Bacillota</taxon>
        <taxon>Clostridia</taxon>
        <taxon>Eubacteriales</taxon>
        <taxon>Clostridiaceae</taxon>
        <taxon>Clostridium</taxon>
    </lineage>
</organism>
<dbReference type="Gene3D" id="2.40.40.10">
    <property type="entry name" value="RlpA-like domain"/>
    <property type="match status" value="1"/>
</dbReference>